<sequence length="175" mass="19716">MEKESGIINNVNNKILRFQPKLQSSFELVDKVLARNLILGGKGFESMILDSDGFESKLLSSFEFVDKVLVPTLILVEKGSEPMPKGFVELVDKVLAPTLNLEGKEFDSKLLGYVELIHKALAPPRIICSKKKNPLDIVQIYRPPSNAKIGVKDFLMFHLIQFLISIESRGFRMLI</sequence>
<dbReference type="AlphaFoldDB" id="A0A9J5X016"/>
<dbReference type="Proteomes" id="UP000824120">
    <property type="component" value="Chromosome 10"/>
</dbReference>
<keyword evidence="2" id="KW-1185">Reference proteome</keyword>
<evidence type="ECO:0000313" key="1">
    <source>
        <dbReference type="EMBL" id="KAG5581338.1"/>
    </source>
</evidence>
<proteinExistence type="predicted"/>
<accession>A0A9J5X016</accession>
<reference evidence="1 2" key="1">
    <citation type="submission" date="2020-09" db="EMBL/GenBank/DDBJ databases">
        <title>De no assembly of potato wild relative species, Solanum commersonii.</title>
        <authorList>
            <person name="Cho K."/>
        </authorList>
    </citation>
    <scope>NUCLEOTIDE SEQUENCE [LARGE SCALE GENOMIC DNA]</scope>
    <source>
        <strain evidence="1">LZ3.2</strain>
        <tissue evidence="1">Leaf</tissue>
    </source>
</reference>
<gene>
    <name evidence="1" type="ORF">H5410_051965</name>
</gene>
<name>A0A9J5X016_SOLCO</name>
<dbReference type="EMBL" id="JACXVP010000010">
    <property type="protein sequence ID" value="KAG5581338.1"/>
    <property type="molecule type" value="Genomic_DNA"/>
</dbReference>
<comment type="caution">
    <text evidence="1">The sequence shown here is derived from an EMBL/GenBank/DDBJ whole genome shotgun (WGS) entry which is preliminary data.</text>
</comment>
<evidence type="ECO:0000313" key="2">
    <source>
        <dbReference type="Proteomes" id="UP000824120"/>
    </source>
</evidence>
<protein>
    <submittedName>
        <fullName evidence="1">Uncharacterized protein</fullName>
    </submittedName>
</protein>
<organism evidence="1 2">
    <name type="scientific">Solanum commersonii</name>
    <name type="common">Commerson's wild potato</name>
    <name type="synonym">Commerson's nightshade</name>
    <dbReference type="NCBI Taxonomy" id="4109"/>
    <lineage>
        <taxon>Eukaryota</taxon>
        <taxon>Viridiplantae</taxon>
        <taxon>Streptophyta</taxon>
        <taxon>Embryophyta</taxon>
        <taxon>Tracheophyta</taxon>
        <taxon>Spermatophyta</taxon>
        <taxon>Magnoliopsida</taxon>
        <taxon>eudicotyledons</taxon>
        <taxon>Gunneridae</taxon>
        <taxon>Pentapetalae</taxon>
        <taxon>asterids</taxon>
        <taxon>lamiids</taxon>
        <taxon>Solanales</taxon>
        <taxon>Solanaceae</taxon>
        <taxon>Solanoideae</taxon>
        <taxon>Solaneae</taxon>
        <taxon>Solanum</taxon>
    </lineage>
</organism>